<dbReference type="Proteomes" id="UP000678243">
    <property type="component" value="Unassembled WGS sequence"/>
</dbReference>
<dbReference type="Pfam" id="PF07388">
    <property type="entry name" value="A-2_8-polyST"/>
    <property type="match status" value="1"/>
</dbReference>
<evidence type="ECO:0008006" key="3">
    <source>
        <dbReference type="Google" id="ProtNLM"/>
    </source>
</evidence>
<gene>
    <name evidence="1" type="ORF">KE274_08790</name>
</gene>
<name>A0ABS5IMP9_9MICO</name>
<evidence type="ECO:0000313" key="2">
    <source>
        <dbReference type="Proteomes" id="UP000678243"/>
    </source>
</evidence>
<protein>
    <recommendedName>
        <fullName evidence="3">Capsule polysaccharide biosynthesis protein</fullName>
    </recommendedName>
</protein>
<accession>A0ABS5IMP9</accession>
<organism evidence="1 2">
    <name type="scientific">Microbacterium paraoxydans</name>
    <dbReference type="NCBI Taxonomy" id="199592"/>
    <lineage>
        <taxon>Bacteria</taxon>
        <taxon>Bacillati</taxon>
        <taxon>Actinomycetota</taxon>
        <taxon>Actinomycetes</taxon>
        <taxon>Micrococcales</taxon>
        <taxon>Microbacteriaceae</taxon>
        <taxon>Microbacterium</taxon>
    </lineage>
</organism>
<comment type="caution">
    <text evidence="1">The sequence shown here is derived from an EMBL/GenBank/DDBJ whole genome shotgun (WGS) entry which is preliminary data.</text>
</comment>
<keyword evidence="2" id="KW-1185">Reference proteome</keyword>
<dbReference type="EMBL" id="JAGTUK010000002">
    <property type="protein sequence ID" value="MBS0024210.1"/>
    <property type="molecule type" value="Genomic_DNA"/>
</dbReference>
<dbReference type="InterPro" id="IPR010866">
    <property type="entry name" value="A-2_8-polyST"/>
</dbReference>
<dbReference type="RefSeq" id="WP_211542880.1">
    <property type="nucleotide sequence ID" value="NZ_JAGTUK010000002.1"/>
</dbReference>
<evidence type="ECO:0000313" key="1">
    <source>
        <dbReference type="EMBL" id="MBS0024210.1"/>
    </source>
</evidence>
<reference evidence="1 2" key="1">
    <citation type="submission" date="2021-04" db="EMBL/GenBank/DDBJ databases">
        <title>Whole genome analysis of root endophytic bacterium Microbacterium paraoxydans ku-mp colonizing RP-bio226 rice variety.</title>
        <authorList>
            <person name="Ulaganathan K."/>
            <person name="Latha B."/>
        </authorList>
    </citation>
    <scope>NUCLEOTIDE SEQUENCE [LARGE SCALE GENOMIC DNA]</scope>
    <source>
        <strain evidence="2">ku-mp</strain>
    </source>
</reference>
<proteinExistence type="predicted"/>
<sequence length="453" mass="48856">MTRLFALHSAYGLATAAAAIDSGLFGEAESAARPAHVLVPFTSSRVPEVAVGIDADPALARLRARFDRVEPLHDLLGPLHPSAWEPSDAELPVLGRLLARAWDIDPRDLELCVQSPQVAPARTLFGLFPDARLTIIGDGLMTYAPMRVRLPHTVTARIGRVVYADVVPGVRPLVAAPTAETVPVPPAAFATALRETETPAEPGDPQPGPPTVLVLGQYLSALGLLTPAQEIALQQSLVDRAAAWSPERIVFKPHPAAPPLLADAVRARALSLGLAFEEQRGTGPAELLAERLDARAVVAAFSTALPTTRTLFGREIGTAGTAHLLAALAPYENSNRVPLTIVDALTRTDAPQPEPHELQRLVDAVGYAMQPHVAAHLRQPAEECLRDLDPVERRRYFSAERLTQLRLPGAVRPPLRQRLLRPAGGIGRLEEWRLTAIGARRRVGRAWREIRGG</sequence>